<evidence type="ECO:0000313" key="4">
    <source>
        <dbReference type="Proteomes" id="UP001652741"/>
    </source>
</evidence>
<comment type="similarity">
    <text evidence="1">Belongs to the SPATA31 family.</text>
</comment>
<evidence type="ECO:0000256" key="1">
    <source>
        <dbReference type="ARBA" id="ARBA00035009"/>
    </source>
</evidence>
<feature type="domain" description="SPATA31" evidence="3">
    <location>
        <begin position="404"/>
        <end position="517"/>
    </location>
</feature>
<dbReference type="Pfam" id="PF14650">
    <property type="entry name" value="FAM75"/>
    <property type="match status" value="1"/>
</dbReference>
<evidence type="ECO:0000313" key="5">
    <source>
        <dbReference type="RefSeq" id="XP_014072383.1"/>
    </source>
</evidence>
<dbReference type="OrthoDB" id="8820663at2759"/>
<proteinExistence type="inferred from homology"/>
<gene>
    <name evidence="5" type="primary">LOC106614015</name>
</gene>
<dbReference type="GeneID" id="106614015"/>
<feature type="region of interest" description="Disordered" evidence="2">
    <location>
        <begin position="707"/>
        <end position="738"/>
    </location>
</feature>
<dbReference type="PANTHER" id="PTHR21859:SF12">
    <property type="entry name" value="SPERMATOGENESIS-ASSOCIATED PROTEIN 31D1"/>
    <property type="match status" value="1"/>
</dbReference>
<accession>A0A1S3T721</accession>
<name>A0A1S3T721_SALSA</name>
<reference evidence="5" key="1">
    <citation type="submission" date="2025-08" db="UniProtKB">
        <authorList>
            <consortium name="RefSeq"/>
        </authorList>
    </citation>
    <scope>IDENTIFICATION</scope>
</reference>
<feature type="compositionally biased region" description="Polar residues" evidence="2">
    <location>
        <begin position="617"/>
        <end position="629"/>
    </location>
</feature>
<feature type="compositionally biased region" description="Polar residues" evidence="2">
    <location>
        <begin position="716"/>
        <end position="737"/>
    </location>
</feature>
<evidence type="ECO:0000256" key="2">
    <source>
        <dbReference type="SAM" id="MobiDB-lite"/>
    </source>
</evidence>
<dbReference type="AlphaFoldDB" id="A0A1S3T721"/>
<feature type="compositionally biased region" description="Low complexity" evidence="2">
    <location>
        <begin position="633"/>
        <end position="652"/>
    </location>
</feature>
<dbReference type="Proteomes" id="UP001652741">
    <property type="component" value="Chromosome ssa10"/>
</dbReference>
<organism evidence="4 5">
    <name type="scientific">Salmo salar</name>
    <name type="common">Atlantic salmon</name>
    <dbReference type="NCBI Taxonomy" id="8030"/>
    <lineage>
        <taxon>Eukaryota</taxon>
        <taxon>Metazoa</taxon>
        <taxon>Chordata</taxon>
        <taxon>Craniata</taxon>
        <taxon>Vertebrata</taxon>
        <taxon>Euteleostomi</taxon>
        <taxon>Actinopterygii</taxon>
        <taxon>Neopterygii</taxon>
        <taxon>Teleostei</taxon>
        <taxon>Protacanthopterygii</taxon>
        <taxon>Salmoniformes</taxon>
        <taxon>Salmonidae</taxon>
        <taxon>Salmoninae</taxon>
        <taxon>Salmo</taxon>
    </lineage>
</organism>
<protein>
    <recommendedName>
        <fullName evidence="3">SPATA31 domain-containing protein</fullName>
    </recommendedName>
</protein>
<dbReference type="KEGG" id="sasa:106614015"/>
<dbReference type="PANTHER" id="PTHR21859">
    <property type="entry name" value="ACROSOME-SPECIFIC PROTEIN"/>
    <property type="match status" value="1"/>
</dbReference>
<sequence>MMVSIANMFATANNDFSNGVNVSSRPPFLGLDVAILIKTVVFSFCSGLILWCLWDLWRRKDEDFDDTDLLDMLKDLTTQSYTLYSSCLDHVSELDDLLENRSVHKVSCRSRRQRKPRWQRSPDSYVDSSSGYSLTTEYDSEFDSFYDMASELDTKGKPSFSSKCHVELPSDCKQCRSMHLCNNDGGRCVDIRVDTPDSRNETTTSSKTEYSFWPLSIMGSSDFISSFNSWSSLSSSTSSLSALVSVRSEMSESIHAPPVVSKDEPCSTNKGPAGRSELNNPLPVKLQGMHSLENSIWKEATKRIPELVVNVEEEKHRTMVCDKVTEPEQQNAKTPFQKSLAMFEYLIKIKEKSFGKLSKMNSTDISRVAFNDQKDQKWEKRDLLSKPQGNACPNRLVKKLVGPGICIPIPRVKHVLFMGKASIQLLEMNLKQKRLANVFGAPTIFSKSMELITPEETSQPKEVTSSEVELELNCSKTLFISKEIRDKLEFHIKRKKIQHLWGLPHVVTKSIDALIPKAPKIDHSRVSPKPKYDIEVMTSDLPFLTDEQKEVLEGNVRKKKAHKNWGYPKRIMDSLKAFEVPEGVAKDLYKRHRPGAKVQHPQAASKIKDIPVEPKEPQTSATSQTNNLKEMSNKQQNNQNNSHSLSESSTAESQERGFPKVTFGPFSRKCFHSEYPVLTTCLKCGSNQNKYSLHKGSNVHRELIARSTEGEGRDNASPSPQTQTTCLSDQPSVSTSRPCRKEHIFYH</sequence>
<keyword evidence="4" id="KW-1185">Reference proteome</keyword>
<feature type="region of interest" description="Disordered" evidence="2">
    <location>
        <begin position="592"/>
        <end position="656"/>
    </location>
</feature>
<feature type="compositionally biased region" description="Basic and acidic residues" evidence="2">
    <location>
        <begin position="606"/>
        <end position="616"/>
    </location>
</feature>
<evidence type="ECO:0000259" key="3">
    <source>
        <dbReference type="Pfam" id="PF14650"/>
    </source>
</evidence>
<feature type="region of interest" description="Disordered" evidence="2">
    <location>
        <begin position="253"/>
        <end position="281"/>
    </location>
</feature>
<dbReference type="InterPro" id="IPR039509">
    <property type="entry name" value="SPATA31"/>
</dbReference>
<dbReference type="RefSeq" id="XP_014072383.1">
    <property type="nucleotide sequence ID" value="XM_014216908.2"/>
</dbReference>